<dbReference type="OrthoDB" id="2040407at2"/>
<dbReference type="SMART" id="SM00563">
    <property type="entry name" value="PlsC"/>
    <property type="match status" value="1"/>
</dbReference>
<feature type="domain" description="Phospholipid/glycerol acyltransferase" evidence="1">
    <location>
        <begin position="91"/>
        <end position="211"/>
    </location>
</feature>
<dbReference type="GO" id="GO:0016746">
    <property type="term" value="F:acyltransferase activity"/>
    <property type="evidence" value="ECO:0007669"/>
    <property type="project" value="InterPro"/>
</dbReference>
<evidence type="ECO:0000313" key="2">
    <source>
        <dbReference type="EMBL" id="CCI81677.1"/>
    </source>
</evidence>
<dbReference type="AlphaFoldDB" id="I7L5X6"/>
<evidence type="ECO:0000313" key="3">
    <source>
        <dbReference type="Proteomes" id="UP000009320"/>
    </source>
</evidence>
<keyword evidence="2" id="KW-0326">Glycosidase</keyword>
<evidence type="ECO:0000259" key="1">
    <source>
        <dbReference type="SMART" id="SM00563"/>
    </source>
</evidence>
<dbReference type="GO" id="GO:0016798">
    <property type="term" value="F:hydrolase activity, acting on glycosyl bonds"/>
    <property type="evidence" value="ECO:0007669"/>
    <property type="project" value="UniProtKB-KW"/>
</dbReference>
<dbReference type="Proteomes" id="UP000009320">
    <property type="component" value="Unassembled WGS sequence"/>
</dbReference>
<organism evidence="2 3">
    <name type="scientific">Lactobacillus hominis DSM 23910 = CRBIP 24.179</name>
    <dbReference type="NCBI Taxonomy" id="1423758"/>
    <lineage>
        <taxon>Bacteria</taxon>
        <taxon>Bacillati</taxon>
        <taxon>Bacillota</taxon>
        <taxon>Bacilli</taxon>
        <taxon>Lactobacillales</taxon>
        <taxon>Lactobacillaceae</taxon>
        <taxon>Lactobacillus</taxon>
    </lineage>
</organism>
<dbReference type="PATRIC" id="fig|1423758.3.peg.1774"/>
<dbReference type="STRING" id="1423758.FC41_GL001740"/>
<dbReference type="Pfam" id="PF01553">
    <property type="entry name" value="Acyltransferase"/>
    <property type="match status" value="1"/>
</dbReference>
<proteinExistence type="predicted"/>
<dbReference type="eggNOG" id="COG0204">
    <property type="taxonomic scope" value="Bacteria"/>
</dbReference>
<dbReference type="CDD" id="cd07989">
    <property type="entry name" value="LPLAT_AGPAT-like"/>
    <property type="match status" value="1"/>
</dbReference>
<reference evidence="2 3" key="1">
    <citation type="submission" date="2012-06" db="EMBL/GenBank/DDBJ databases">
        <title>Draft Genome Sequence of Lactobacillus hominis Strain CRBIP 24.179T, isolated from human intestine.</title>
        <authorList>
            <person name="Cousin S."/>
            <person name="Ma L."/>
            <person name="Bizet C."/>
            <person name="Loux V."/>
            <person name="Bouchier C."/>
            <person name="Clermont D."/>
            <person name="Creno S."/>
        </authorList>
    </citation>
    <scope>NUCLEOTIDE SEQUENCE [LARGE SCALE GENOMIC DNA]</scope>
    <source>
        <strain evidence="3">CRBIP 24.179T</strain>
    </source>
</reference>
<dbReference type="GeneID" id="82846912"/>
<keyword evidence="2" id="KW-0378">Hydrolase</keyword>
<sequence length="289" mass="34001">MIIGEHRRQVVENIRKNVQARHFNAKAEVDDPVLTHEQRIKLVNDFWAQSEKFSHKFTNLMTRAFFGTGTLILTANQKIGSAKKVKKVPNAVVTSNHFNQFDSLPIKRLAMKAHKRLYFVIEDTNLMLPSWIGFLMHNVDSIPITQSVRYLGREFPKHIANVFSKKNRWILIYPEQEMWFNYRKPRPLQKGAYYYAAKMNVPIISCFVELQDKNGLEPGHPDFHTTRKILHILPTIYPNERLSVDENARRMRDIDYQQKKQAYEKAYGKKLNYNFSYDDIAGYIPQEPK</sequence>
<protein>
    <submittedName>
        <fullName evidence="2">Phospho-beta-glycosidase</fullName>
    </submittedName>
</protein>
<accession>I7L5X6</accession>
<comment type="caution">
    <text evidence="2">The sequence shown here is derived from an EMBL/GenBank/DDBJ whole genome shotgun (WGS) entry which is preliminary data.</text>
</comment>
<name>I7L5X6_9LACO</name>
<keyword evidence="3" id="KW-1185">Reference proteome</keyword>
<gene>
    <name evidence="2" type="ORF">BN55_09735</name>
</gene>
<dbReference type="RefSeq" id="WP_008470525.1">
    <property type="nucleotide sequence ID" value="NZ_AYZP01000007.1"/>
</dbReference>
<dbReference type="SUPFAM" id="SSF69593">
    <property type="entry name" value="Glycerol-3-phosphate (1)-acyltransferase"/>
    <property type="match status" value="1"/>
</dbReference>
<dbReference type="EMBL" id="CAKE01000005">
    <property type="protein sequence ID" value="CCI81677.1"/>
    <property type="molecule type" value="Genomic_DNA"/>
</dbReference>
<dbReference type="InterPro" id="IPR002123">
    <property type="entry name" value="Plipid/glycerol_acylTrfase"/>
</dbReference>